<feature type="compositionally biased region" description="Low complexity" evidence="1">
    <location>
        <begin position="40"/>
        <end position="56"/>
    </location>
</feature>
<dbReference type="Proteomes" id="UP000006310">
    <property type="component" value="Chromosome 8"/>
</dbReference>
<dbReference type="Gene3D" id="1.20.58.120">
    <property type="entry name" value="BAG domain"/>
    <property type="match status" value="1"/>
</dbReference>
<dbReference type="PROSITE" id="PS51035">
    <property type="entry name" value="BAG"/>
    <property type="match status" value="1"/>
</dbReference>
<sequence length="152" mass="17115">MSTVNADFLATVQENANVIALTTVVAIFVSAFLWASCKGSNGSKKSAGGKKPAQSKKPAEMTLEAQIENVRLRYVNEFQTRIASLKKHFDGRDEKNVYERNYCNEMLLKLMIQLDGIDLVDVEQPRKGELKLKRKEVIRLIQGELKVLDELS</sequence>
<keyword evidence="2" id="KW-1133">Transmembrane helix</keyword>
<feature type="transmembrane region" description="Helical" evidence="2">
    <location>
        <begin position="16"/>
        <end position="35"/>
    </location>
</feature>
<dbReference type="RefSeq" id="XP_022465935.1">
    <property type="nucleotide sequence ID" value="XM_022609549.1"/>
</dbReference>
<evidence type="ECO:0000313" key="4">
    <source>
        <dbReference type="EMBL" id="CCK71690.1"/>
    </source>
</evidence>
<organism evidence="4 5">
    <name type="scientific">Huiozyma naganishii (strain ATCC MYA-139 / BCRC 22969 / CBS 8797 / KCTC 17520 / NBRC 10181 / NCYC 3082 / Yp74L-3)</name>
    <name type="common">Yeast</name>
    <name type="synonym">Kazachstania naganishii</name>
    <dbReference type="NCBI Taxonomy" id="1071383"/>
    <lineage>
        <taxon>Eukaryota</taxon>
        <taxon>Fungi</taxon>
        <taxon>Dikarya</taxon>
        <taxon>Ascomycota</taxon>
        <taxon>Saccharomycotina</taxon>
        <taxon>Saccharomycetes</taxon>
        <taxon>Saccharomycetales</taxon>
        <taxon>Saccharomycetaceae</taxon>
        <taxon>Huiozyma</taxon>
    </lineage>
</organism>
<feature type="region of interest" description="Disordered" evidence="1">
    <location>
        <begin position="40"/>
        <end position="60"/>
    </location>
</feature>
<feature type="domain" description="BAG" evidence="3">
    <location>
        <begin position="66"/>
        <end position="152"/>
    </location>
</feature>
<dbReference type="GO" id="GO:0005635">
    <property type="term" value="C:nuclear envelope"/>
    <property type="evidence" value="ECO:0007669"/>
    <property type="project" value="EnsemblFungi"/>
</dbReference>
<dbReference type="KEGG" id="kng:KNAG_0H02750"/>
<dbReference type="eggNOG" id="ENOG502S72Q">
    <property type="taxonomic scope" value="Eukaryota"/>
</dbReference>
<dbReference type="InterPro" id="IPR003103">
    <property type="entry name" value="BAG_domain"/>
</dbReference>
<evidence type="ECO:0000256" key="1">
    <source>
        <dbReference type="SAM" id="MobiDB-lite"/>
    </source>
</evidence>
<keyword evidence="2" id="KW-0472">Membrane</keyword>
<dbReference type="STRING" id="1071383.J7R9Y5"/>
<proteinExistence type="predicted"/>
<evidence type="ECO:0000313" key="5">
    <source>
        <dbReference type="Proteomes" id="UP000006310"/>
    </source>
</evidence>
<dbReference type="GO" id="GO:0005789">
    <property type="term" value="C:endoplasmic reticulum membrane"/>
    <property type="evidence" value="ECO:0007669"/>
    <property type="project" value="EnsemblFungi"/>
</dbReference>
<dbReference type="GeneID" id="34527422"/>
<keyword evidence="2" id="KW-0812">Transmembrane</keyword>
<gene>
    <name evidence="4" type="primary">KNAG0H02750</name>
    <name evidence="4" type="ordered locus">KNAG_0H02750</name>
</gene>
<reference evidence="4 5" key="1">
    <citation type="journal article" date="2011" name="Proc. Natl. Acad. Sci. U.S.A.">
        <title>Evolutionary erosion of yeast sex chromosomes by mating-type switching accidents.</title>
        <authorList>
            <person name="Gordon J.L."/>
            <person name="Armisen D."/>
            <person name="Proux-Wera E."/>
            <person name="Oheigeartaigh S.S."/>
            <person name="Byrne K.P."/>
            <person name="Wolfe K.H."/>
        </authorList>
    </citation>
    <scope>NUCLEOTIDE SEQUENCE [LARGE SCALE GENOMIC DNA]</scope>
    <source>
        <strain evidence="5">ATCC MYA-139 / BCRC 22969 / CBS 8797 / CCRC 22969 / KCTC 17520 / NBRC 10181 / NCYC 3082</strain>
    </source>
</reference>
<accession>J7R9Y5</accession>
<keyword evidence="5" id="KW-1185">Reference proteome</keyword>
<dbReference type="SUPFAM" id="SSF63491">
    <property type="entry name" value="BAG domain"/>
    <property type="match status" value="1"/>
</dbReference>
<dbReference type="OMA" id="VYERNYC"/>
<protein>
    <recommendedName>
        <fullName evidence="3">BAG domain-containing protein</fullName>
    </recommendedName>
</protein>
<reference evidence="5" key="2">
    <citation type="submission" date="2012-08" db="EMBL/GenBank/DDBJ databases">
        <title>Genome sequence of Kazachstania naganishii.</title>
        <authorList>
            <person name="Gordon J.L."/>
            <person name="Armisen D."/>
            <person name="Proux-Wera E."/>
            <person name="OhEigeartaigh S.S."/>
            <person name="Byrne K.P."/>
            <person name="Wolfe K.H."/>
        </authorList>
    </citation>
    <scope>NUCLEOTIDE SEQUENCE [LARGE SCALE GENOMIC DNA]</scope>
    <source>
        <strain evidence="5">ATCC MYA-139 / BCRC 22969 / CBS 8797 / CCRC 22969 / KCTC 17520 / NBRC 10181 / NCYC 3082</strain>
    </source>
</reference>
<name>J7R9Y5_HUIN7</name>
<dbReference type="OrthoDB" id="417450at2759"/>
<dbReference type="GO" id="GO:0043022">
    <property type="term" value="F:ribosome binding"/>
    <property type="evidence" value="ECO:0007669"/>
    <property type="project" value="EnsemblFungi"/>
</dbReference>
<dbReference type="EMBL" id="HE978321">
    <property type="protein sequence ID" value="CCK71690.1"/>
    <property type="molecule type" value="Genomic_DNA"/>
</dbReference>
<evidence type="ECO:0000259" key="3">
    <source>
        <dbReference type="PROSITE" id="PS51035"/>
    </source>
</evidence>
<dbReference type="GO" id="GO:0051087">
    <property type="term" value="F:protein-folding chaperone binding"/>
    <property type="evidence" value="ECO:0007669"/>
    <property type="project" value="InterPro"/>
</dbReference>
<dbReference type="AlphaFoldDB" id="J7R9Y5"/>
<dbReference type="GO" id="GO:0006999">
    <property type="term" value="P:nuclear pore organization"/>
    <property type="evidence" value="ECO:0007669"/>
    <property type="project" value="EnsemblFungi"/>
</dbReference>
<evidence type="ECO:0000256" key="2">
    <source>
        <dbReference type="SAM" id="Phobius"/>
    </source>
</evidence>
<dbReference type="SMART" id="SM00264">
    <property type="entry name" value="BAG"/>
    <property type="match status" value="1"/>
</dbReference>
<dbReference type="InterPro" id="IPR036533">
    <property type="entry name" value="BAG_dom_sf"/>
</dbReference>
<dbReference type="Pfam" id="PF02179">
    <property type="entry name" value="BAG"/>
    <property type="match status" value="1"/>
</dbReference>
<dbReference type="GO" id="GO:0006457">
    <property type="term" value="P:protein folding"/>
    <property type="evidence" value="ECO:0007669"/>
    <property type="project" value="EnsemblFungi"/>
</dbReference>
<dbReference type="HOGENOM" id="CLU_112518_0_0_1"/>